<dbReference type="SUPFAM" id="SSF55729">
    <property type="entry name" value="Acyl-CoA N-acyltransferases (Nat)"/>
    <property type="match status" value="1"/>
</dbReference>
<name>A0ABQ6HFX9_9GAMM</name>
<evidence type="ECO:0000313" key="2">
    <source>
        <dbReference type="EMBL" id="GLX86983.1"/>
    </source>
</evidence>
<sequence>MPKSFTFSEAKKSDKKDILKFYKRHGYSAKFMGFDTCYFIEANDEIIASVILSNLVEAQAKVKAKAKAEAIQSTPENENSSLAHAPLFLHALYVVQDYRKLGLGRQLMAHAIERHHYIICFAEQALTPFYQALRFQPVKYDALPVIFSDRYRLYADQQPSLVSFEYRAS</sequence>
<dbReference type="EMBL" id="BSSV01000008">
    <property type="protein sequence ID" value="GLX86983.1"/>
    <property type="molecule type" value="Genomic_DNA"/>
</dbReference>
<evidence type="ECO:0000313" key="3">
    <source>
        <dbReference type="Proteomes" id="UP001157134"/>
    </source>
</evidence>
<reference evidence="2 3" key="1">
    <citation type="submission" date="2023-03" db="EMBL/GenBank/DDBJ databases">
        <title>Thalassotalea loyana LMG 22536T draft genome sequence.</title>
        <authorList>
            <person name="Sawabe T."/>
        </authorList>
    </citation>
    <scope>NUCLEOTIDE SEQUENCE [LARGE SCALE GENOMIC DNA]</scope>
    <source>
        <strain evidence="2 3">LMG 22536</strain>
    </source>
</reference>
<organism evidence="2 3">
    <name type="scientific">Thalassotalea loyana</name>
    <dbReference type="NCBI Taxonomy" id="280483"/>
    <lineage>
        <taxon>Bacteria</taxon>
        <taxon>Pseudomonadati</taxon>
        <taxon>Pseudomonadota</taxon>
        <taxon>Gammaproteobacteria</taxon>
        <taxon>Alteromonadales</taxon>
        <taxon>Colwelliaceae</taxon>
        <taxon>Thalassotalea</taxon>
    </lineage>
</organism>
<accession>A0ABQ6HFX9</accession>
<protein>
    <recommendedName>
        <fullName evidence="1">N-acetyltransferase domain-containing protein</fullName>
    </recommendedName>
</protein>
<dbReference type="RefSeq" id="WP_284300570.1">
    <property type="nucleotide sequence ID" value="NZ_BSSV01000008.1"/>
</dbReference>
<evidence type="ECO:0000259" key="1">
    <source>
        <dbReference type="PROSITE" id="PS51186"/>
    </source>
</evidence>
<dbReference type="CDD" id="cd04301">
    <property type="entry name" value="NAT_SF"/>
    <property type="match status" value="1"/>
</dbReference>
<proteinExistence type="predicted"/>
<comment type="caution">
    <text evidence="2">The sequence shown here is derived from an EMBL/GenBank/DDBJ whole genome shotgun (WGS) entry which is preliminary data.</text>
</comment>
<keyword evidence="3" id="KW-1185">Reference proteome</keyword>
<feature type="domain" description="N-acetyltransferase" evidence="1">
    <location>
        <begin position="1"/>
        <end position="156"/>
    </location>
</feature>
<dbReference type="InterPro" id="IPR000182">
    <property type="entry name" value="GNAT_dom"/>
</dbReference>
<dbReference type="PROSITE" id="PS51186">
    <property type="entry name" value="GNAT"/>
    <property type="match status" value="1"/>
</dbReference>
<gene>
    <name evidence="2" type="ORF">tloyanaT_32360</name>
</gene>
<dbReference type="Proteomes" id="UP001157134">
    <property type="component" value="Unassembled WGS sequence"/>
</dbReference>
<dbReference type="InterPro" id="IPR016181">
    <property type="entry name" value="Acyl_CoA_acyltransferase"/>
</dbReference>
<dbReference type="Pfam" id="PF13508">
    <property type="entry name" value="Acetyltransf_7"/>
    <property type="match status" value="1"/>
</dbReference>
<dbReference type="Gene3D" id="3.40.630.30">
    <property type="match status" value="1"/>
</dbReference>